<dbReference type="AlphaFoldDB" id="A0A6C0DQ52"/>
<sequence>MTKIHDKPIDTILNKIPEKKIKEIFDAAFKMAMCGIQKCSIELINLKKIKIEKDNDLLKLIKKFQEGKITKEKYQIESCKINSKYQKSEENLKFIECSLKNCNDLMKKQLLLSIDNLTIKFKGNPEKLNKLKVYKKLFNKPNMKDIKQFYNDFI</sequence>
<reference evidence="1" key="1">
    <citation type="journal article" date="2020" name="Nature">
        <title>Giant virus diversity and host interactions through global metagenomics.</title>
        <authorList>
            <person name="Schulz F."/>
            <person name="Roux S."/>
            <person name="Paez-Espino D."/>
            <person name="Jungbluth S."/>
            <person name="Walsh D.A."/>
            <person name="Denef V.J."/>
            <person name="McMahon K.D."/>
            <person name="Konstantinidis K.T."/>
            <person name="Eloe-Fadrosh E.A."/>
            <person name="Kyrpides N.C."/>
            <person name="Woyke T."/>
        </authorList>
    </citation>
    <scope>NUCLEOTIDE SEQUENCE</scope>
    <source>
        <strain evidence="1">GVMAG-M-3300023174-30</strain>
    </source>
</reference>
<evidence type="ECO:0000313" key="1">
    <source>
        <dbReference type="EMBL" id="QHT17695.1"/>
    </source>
</evidence>
<accession>A0A6C0DQ52</accession>
<dbReference type="EMBL" id="MN739643">
    <property type="protein sequence ID" value="QHT17695.1"/>
    <property type="molecule type" value="Genomic_DNA"/>
</dbReference>
<organism evidence="1">
    <name type="scientific">viral metagenome</name>
    <dbReference type="NCBI Taxonomy" id="1070528"/>
    <lineage>
        <taxon>unclassified sequences</taxon>
        <taxon>metagenomes</taxon>
        <taxon>organismal metagenomes</taxon>
    </lineage>
</organism>
<protein>
    <submittedName>
        <fullName evidence="1">Uncharacterized protein</fullName>
    </submittedName>
</protein>
<proteinExistence type="predicted"/>
<name>A0A6C0DQ52_9ZZZZ</name>